<dbReference type="EMBL" id="JAIMBW010000001">
    <property type="protein sequence ID" value="MBY4893670.1"/>
    <property type="molecule type" value="Genomic_DNA"/>
</dbReference>
<name>A0A975YI30_9RHOB</name>
<keyword evidence="3" id="KW-1185">Reference proteome</keyword>
<evidence type="ECO:0000256" key="1">
    <source>
        <dbReference type="SAM" id="Phobius"/>
    </source>
</evidence>
<accession>A0A975YI30</accession>
<dbReference type="EMBL" id="CP078073">
    <property type="protein sequence ID" value="QXL90051.1"/>
    <property type="molecule type" value="Genomic_DNA"/>
</dbReference>
<dbReference type="AlphaFoldDB" id="A0A975YI30"/>
<sequence length="48" mass="5239">MATALLAGAFALATQRMVAESPFLRSLMYLWLAQTLFLVLNAAVRLAL</sequence>
<proteinExistence type="predicted"/>
<keyword evidence="1" id="KW-0812">Transmembrane</keyword>
<evidence type="ECO:0000313" key="3">
    <source>
        <dbReference type="Proteomes" id="UP000693972"/>
    </source>
</evidence>
<keyword evidence="1" id="KW-1133">Transmembrane helix</keyword>
<keyword evidence="1" id="KW-0472">Membrane</keyword>
<reference evidence="2 3" key="1">
    <citation type="submission" date="2021-07" db="EMBL/GenBank/DDBJ databases">
        <title>Karlodiniumbacter phycospheric gen. nov., sp. nov., a phycosphere bacterium isolated from karlodinium veneficum.</title>
        <authorList>
            <person name="Peng Y."/>
            <person name="Jiang L."/>
            <person name="Lee J."/>
        </authorList>
    </citation>
    <scope>NUCLEOTIDE SEQUENCE</scope>
    <source>
        <strain evidence="2 3">N5</strain>
    </source>
</reference>
<dbReference type="Proteomes" id="UP000693972">
    <property type="component" value="Unassembled WGS sequence"/>
</dbReference>
<gene>
    <name evidence="2" type="ORF">KUL25_12940</name>
</gene>
<protein>
    <submittedName>
        <fullName evidence="2">Uncharacterized protein</fullName>
    </submittedName>
</protein>
<evidence type="ECO:0000313" key="2">
    <source>
        <dbReference type="EMBL" id="QXL90051.1"/>
    </source>
</evidence>
<feature type="transmembrane region" description="Helical" evidence="1">
    <location>
        <begin position="29"/>
        <end position="47"/>
    </location>
</feature>
<organism evidence="2">
    <name type="scientific">Gymnodinialimonas phycosphaerae</name>
    <dbReference type="NCBI Taxonomy" id="2841589"/>
    <lineage>
        <taxon>Bacteria</taxon>
        <taxon>Pseudomonadati</taxon>
        <taxon>Pseudomonadota</taxon>
        <taxon>Alphaproteobacteria</taxon>
        <taxon>Rhodobacterales</taxon>
        <taxon>Paracoccaceae</taxon>
        <taxon>Gymnodinialimonas</taxon>
    </lineage>
</organism>